<evidence type="ECO:0000313" key="2">
    <source>
        <dbReference type="EMBL" id="APZ53526.1"/>
    </source>
</evidence>
<dbReference type="InterPro" id="IPR008620">
    <property type="entry name" value="FixH"/>
</dbReference>
<keyword evidence="1" id="KW-1133">Transmembrane helix</keyword>
<dbReference type="Pfam" id="PF05751">
    <property type="entry name" value="FixH"/>
    <property type="match status" value="1"/>
</dbReference>
<evidence type="ECO:0000313" key="3">
    <source>
        <dbReference type="Proteomes" id="UP000187059"/>
    </source>
</evidence>
<name>A0A1P8UW10_9RHOB</name>
<accession>A0A1P8UW10</accession>
<evidence type="ECO:0000256" key="1">
    <source>
        <dbReference type="SAM" id="Phobius"/>
    </source>
</evidence>
<sequence>MTKERRLTGWHVLAIFVGAFGVIIGVNIALAYNAVATFPGLEVDNSYVASQTFDARREAQEALGWTVETSHDEGHVVLAITDEKGYPVQPKTLSAKIGRTTNVKDDRTPDFTFDGRAYVAEDHLAPGYWNVWLSAEAFDGTRFEQRLELYVKE</sequence>
<dbReference type="PIRSF" id="PIRSF011386">
    <property type="entry name" value="FixH"/>
    <property type="match status" value="1"/>
</dbReference>
<proteinExistence type="predicted"/>
<dbReference type="OrthoDB" id="1495896at2"/>
<organism evidence="2 3">
    <name type="scientific">Salipiger abyssi</name>
    <dbReference type="NCBI Taxonomy" id="1250539"/>
    <lineage>
        <taxon>Bacteria</taxon>
        <taxon>Pseudomonadati</taxon>
        <taxon>Pseudomonadota</taxon>
        <taxon>Alphaproteobacteria</taxon>
        <taxon>Rhodobacterales</taxon>
        <taxon>Roseobacteraceae</taxon>
        <taxon>Salipiger</taxon>
    </lineage>
</organism>
<dbReference type="EMBL" id="CP015093">
    <property type="protein sequence ID" value="APZ53526.1"/>
    <property type="molecule type" value="Genomic_DNA"/>
</dbReference>
<dbReference type="AlphaFoldDB" id="A0A1P8UW10"/>
<feature type="transmembrane region" description="Helical" evidence="1">
    <location>
        <begin position="12"/>
        <end position="32"/>
    </location>
</feature>
<keyword evidence="3" id="KW-1185">Reference proteome</keyword>
<dbReference type="STRING" id="1250539.Ga0080574_TMP3192"/>
<dbReference type="RefSeq" id="WP_076701945.1">
    <property type="nucleotide sequence ID" value="NZ_CP015093.1"/>
</dbReference>
<protein>
    <submittedName>
        <fullName evidence="2">Putative integral membrane protein linked to a cation pump</fullName>
    </submittedName>
</protein>
<gene>
    <name evidence="2" type="ORF">Ga0080574_TMP3192</name>
</gene>
<keyword evidence="1" id="KW-0812">Transmembrane</keyword>
<dbReference type="Proteomes" id="UP000187059">
    <property type="component" value="Chromosome"/>
</dbReference>
<keyword evidence="1" id="KW-0472">Membrane</keyword>
<dbReference type="KEGG" id="paby:Ga0080574_TMP3192"/>
<reference evidence="2 3" key="1">
    <citation type="submission" date="2016-04" db="EMBL/GenBank/DDBJ databases">
        <title>Deep-sea bacteria in the southern Pacific.</title>
        <authorList>
            <person name="Tang K."/>
        </authorList>
    </citation>
    <scope>NUCLEOTIDE SEQUENCE [LARGE SCALE GENOMIC DNA]</scope>
    <source>
        <strain evidence="2 3">JLT2014</strain>
    </source>
</reference>
<dbReference type="InterPro" id="IPR018037">
    <property type="entry name" value="FixH_proteobacterial"/>
</dbReference>